<protein>
    <recommendedName>
        <fullName evidence="3">DGQHR domain-containing protein</fullName>
    </recommendedName>
</protein>
<dbReference type="AlphaFoldDB" id="A0A9P7GGV6"/>
<reference evidence="1" key="1">
    <citation type="submission" date="2021-02" db="EMBL/GenBank/DDBJ databases">
        <authorList>
            <person name="Nieuwenhuis M."/>
            <person name="Van De Peppel L.J.J."/>
        </authorList>
    </citation>
    <scope>NUCLEOTIDE SEQUENCE</scope>
    <source>
        <strain evidence="1">D49</strain>
    </source>
</reference>
<dbReference type="Proteomes" id="UP000717328">
    <property type="component" value="Unassembled WGS sequence"/>
</dbReference>
<reference evidence="1" key="2">
    <citation type="submission" date="2021-10" db="EMBL/GenBank/DDBJ databases">
        <title>Phylogenomics reveals ancestral predisposition of the termite-cultivated fungus Termitomyces towards a domesticated lifestyle.</title>
        <authorList>
            <person name="Auxier B."/>
            <person name="Grum-Grzhimaylo A."/>
            <person name="Cardenas M.E."/>
            <person name="Lodge J.D."/>
            <person name="Laessoe T."/>
            <person name="Pedersen O."/>
            <person name="Smith M.E."/>
            <person name="Kuyper T.W."/>
            <person name="Franco-Molano E.A."/>
            <person name="Baroni T.J."/>
            <person name="Aanen D.K."/>
        </authorList>
    </citation>
    <scope>NUCLEOTIDE SEQUENCE</scope>
    <source>
        <strain evidence="1">D49</strain>
    </source>
</reference>
<feature type="non-terminal residue" evidence="1">
    <location>
        <position position="436"/>
    </location>
</feature>
<dbReference type="EMBL" id="JABCKI010001743">
    <property type="protein sequence ID" value="KAG5649055.1"/>
    <property type="molecule type" value="Genomic_DNA"/>
</dbReference>
<comment type="caution">
    <text evidence="1">The sequence shown here is derived from an EMBL/GenBank/DDBJ whole genome shotgun (WGS) entry which is preliminary data.</text>
</comment>
<accession>A0A9P7GGV6</accession>
<evidence type="ECO:0000313" key="2">
    <source>
        <dbReference type="Proteomes" id="UP000717328"/>
    </source>
</evidence>
<evidence type="ECO:0008006" key="3">
    <source>
        <dbReference type="Google" id="ProtNLM"/>
    </source>
</evidence>
<proteinExistence type="predicted"/>
<keyword evidence="2" id="KW-1185">Reference proteome</keyword>
<dbReference type="OrthoDB" id="3056116at2759"/>
<evidence type="ECO:0000313" key="1">
    <source>
        <dbReference type="EMBL" id="KAG5649055.1"/>
    </source>
</evidence>
<sequence>MAVEIWNPRSPNPSDVKKLAEQMSVSLMNMSIEHAVTLAIRPGAFNGRLAADAQNAKEIDWKESMKDADDQLILVDGRHRMVALIDYITKSRQNELHNLDSQLSGINRIKSIDKEALQAARHAAFDAFKSKGIWLAKVYNLDEIEAADNSWEIKLYLGTNKNFFHVDESKDNILTMIFKTLQNYDTQERVTSLLHVYFKVIPNKEKTSIRRVTSSITLMRAIAGLYRWRTFASAPIFSLNQIATNFGAYVTYILPYFNAANQIMTCFSSSNYNPPPFSLPDEESSNATYTSLSTTFLQWWDQEKDMDETFLDSKFFGFCHDLYRNHLHLVQDHFGTAREAKDITSWKEAYNKYADAMLVATQEWIDIRRSNDLNKQYTLLLDQLFNKMQWFIKGNLHNQIVGLLPRYPDTPAPLPELTFLTALNDEVKDYMKATAQ</sequence>
<organism evidence="1 2">
    <name type="scientific">Sphagnurus paluster</name>
    <dbReference type="NCBI Taxonomy" id="117069"/>
    <lineage>
        <taxon>Eukaryota</taxon>
        <taxon>Fungi</taxon>
        <taxon>Dikarya</taxon>
        <taxon>Basidiomycota</taxon>
        <taxon>Agaricomycotina</taxon>
        <taxon>Agaricomycetes</taxon>
        <taxon>Agaricomycetidae</taxon>
        <taxon>Agaricales</taxon>
        <taxon>Tricholomatineae</taxon>
        <taxon>Lyophyllaceae</taxon>
        <taxon>Sphagnurus</taxon>
    </lineage>
</organism>
<name>A0A9P7GGV6_9AGAR</name>
<gene>
    <name evidence="1" type="ORF">H0H81_006678</name>
</gene>